<keyword evidence="2" id="KW-1185">Reference proteome</keyword>
<dbReference type="OrthoDB" id="4323953at2759"/>
<gene>
    <name evidence="1" type="ORF">EJ04DRAFT_556160</name>
</gene>
<evidence type="ECO:0000313" key="1">
    <source>
        <dbReference type="EMBL" id="KAF2729340.1"/>
    </source>
</evidence>
<comment type="caution">
    <text evidence="1">The sequence shown here is derived from an EMBL/GenBank/DDBJ whole genome shotgun (WGS) entry which is preliminary data.</text>
</comment>
<proteinExistence type="predicted"/>
<organism evidence="1 2">
    <name type="scientific">Polyplosphaeria fusca</name>
    <dbReference type="NCBI Taxonomy" id="682080"/>
    <lineage>
        <taxon>Eukaryota</taxon>
        <taxon>Fungi</taxon>
        <taxon>Dikarya</taxon>
        <taxon>Ascomycota</taxon>
        <taxon>Pezizomycotina</taxon>
        <taxon>Dothideomycetes</taxon>
        <taxon>Pleosporomycetidae</taxon>
        <taxon>Pleosporales</taxon>
        <taxon>Tetraplosphaeriaceae</taxon>
        <taxon>Polyplosphaeria</taxon>
    </lineage>
</organism>
<evidence type="ECO:0000313" key="2">
    <source>
        <dbReference type="Proteomes" id="UP000799444"/>
    </source>
</evidence>
<accession>A0A9P4QPH2</accession>
<dbReference type="Proteomes" id="UP000799444">
    <property type="component" value="Unassembled WGS sequence"/>
</dbReference>
<protein>
    <submittedName>
        <fullName evidence="1">Uncharacterized protein</fullName>
    </submittedName>
</protein>
<dbReference type="AlphaFoldDB" id="A0A9P4QPH2"/>
<dbReference type="EMBL" id="ML996248">
    <property type="protein sequence ID" value="KAF2729340.1"/>
    <property type="molecule type" value="Genomic_DNA"/>
</dbReference>
<sequence>MEQELKSLIALPKQAVDPKAPSLHLTFNACSELSLTLPYHIEFTISRDRDDYCTQPIAFKWSPNSDGFTEEGFVLLRHNNNSLERVPIDYPETAKSNDKEICVTIGFDHHVWTLAPGDSIKLLAPLPETHHKALEPNQQYTLLWPGLLISKWDFGTMQNRTGHVLEDTEESPALILPGSPHTCISFVAKEETEAWPDRPEIEARFGFTEANLQEETWRKSRSQPRAPKLSVALECPTSLSLGTVFEVSIKVTYDAMPDARPIIFHAHVFDTEDNLQLHRLEGDNWNVCEDFGDEGGFLLVDDPDVPINVAQDTEKFVSLRPGESWSTSRRLQGEKWTYLPDDSKGGNRFRVEFDGATVDWWDWGSREEHKDTVVKLPCWIKGPVVDPKDNGGREKMNVSASDVVEFSVGKE</sequence>
<reference evidence="1" key="1">
    <citation type="journal article" date="2020" name="Stud. Mycol.">
        <title>101 Dothideomycetes genomes: a test case for predicting lifestyles and emergence of pathogens.</title>
        <authorList>
            <person name="Haridas S."/>
            <person name="Albert R."/>
            <person name="Binder M."/>
            <person name="Bloem J."/>
            <person name="Labutti K."/>
            <person name="Salamov A."/>
            <person name="Andreopoulos B."/>
            <person name="Baker S."/>
            <person name="Barry K."/>
            <person name="Bills G."/>
            <person name="Bluhm B."/>
            <person name="Cannon C."/>
            <person name="Castanera R."/>
            <person name="Culley D."/>
            <person name="Daum C."/>
            <person name="Ezra D."/>
            <person name="Gonzalez J."/>
            <person name="Henrissat B."/>
            <person name="Kuo A."/>
            <person name="Liang C."/>
            <person name="Lipzen A."/>
            <person name="Lutzoni F."/>
            <person name="Magnuson J."/>
            <person name="Mondo S."/>
            <person name="Nolan M."/>
            <person name="Ohm R."/>
            <person name="Pangilinan J."/>
            <person name="Park H.-J."/>
            <person name="Ramirez L."/>
            <person name="Alfaro M."/>
            <person name="Sun H."/>
            <person name="Tritt A."/>
            <person name="Yoshinaga Y."/>
            <person name="Zwiers L.-H."/>
            <person name="Turgeon B."/>
            <person name="Goodwin S."/>
            <person name="Spatafora J."/>
            <person name="Crous P."/>
            <person name="Grigoriev I."/>
        </authorList>
    </citation>
    <scope>NUCLEOTIDE SEQUENCE</scope>
    <source>
        <strain evidence="1">CBS 125425</strain>
    </source>
</reference>
<name>A0A9P4QPH2_9PLEO</name>